<dbReference type="EMBL" id="CP074371">
    <property type="protein sequence ID" value="QVI25243.1"/>
    <property type="molecule type" value="Genomic_DNA"/>
</dbReference>
<dbReference type="Pfam" id="PF01476">
    <property type="entry name" value="LysM"/>
    <property type="match status" value="1"/>
</dbReference>
<sequence>MIIDMQQPRPYDIVGNQIQIAGMAGGAFEANFNYRITEGHDELTGNFMAGDGGGGHGQFQLTVDVSGAGFMLNRIFIQVFHASAKDGAELDSVFVPVVLGPKVVPGYTGYVEHTVVGGETLWGIAARYYGSGTFYYRLVAANPAIIINPNVIHPGEVIKVPRA</sequence>
<dbReference type="Pfam" id="PF10648">
    <property type="entry name" value="Gmad2"/>
    <property type="match status" value="1"/>
</dbReference>
<dbReference type="SUPFAM" id="SSF54106">
    <property type="entry name" value="LysM domain"/>
    <property type="match status" value="1"/>
</dbReference>
<name>A0ABX8CZH3_9NOCA</name>
<reference evidence="2 3" key="1">
    <citation type="submission" date="2021-04" db="EMBL/GenBank/DDBJ databases">
        <title>Nocardia tengchongensis.</title>
        <authorList>
            <person name="Zhuang k."/>
            <person name="Ran Y."/>
            <person name="Li W."/>
        </authorList>
    </citation>
    <scope>NUCLEOTIDE SEQUENCE [LARGE SCALE GENOMIC DNA]</scope>
    <source>
        <strain evidence="2 3">CFH S0057</strain>
    </source>
</reference>
<evidence type="ECO:0000313" key="3">
    <source>
        <dbReference type="Proteomes" id="UP000683310"/>
    </source>
</evidence>
<keyword evidence="3" id="KW-1185">Reference proteome</keyword>
<proteinExistence type="predicted"/>
<dbReference type="PROSITE" id="PS51782">
    <property type="entry name" value="LYSM"/>
    <property type="match status" value="1"/>
</dbReference>
<dbReference type="InterPro" id="IPR036779">
    <property type="entry name" value="LysM_dom_sf"/>
</dbReference>
<dbReference type="Gene3D" id="3.10.350.10">
    <property type="entry name" value="LysM domain"/>
    <property type="match status" value="1"/>
</dbReference>
<dbReference type="Proteomes" id="UP000683310">
    <property type="component" value="Chromosome"/>
</dbReference>
<dbReference type="InterPro" id="IPR018392">
    <property type="entry name" value="LysM"/>
</dbReference>
<dbReference type="InterPro" id="IPR018911">
    <property type="entry name" value="Gmad2_Ig-like_dom"/>
</dbReference>
<evidence type="ECO:0000259" key="1">
    <source>
        <dbReference type="PROSITE" id="PS51782"/>
    </source>
</evidence>
<dbReference type="SMART" id="SM00257">
    <property type="entry name" value="LysM"/>
    <property type="match status" value="1"/>
</dbReference>
<organism evidence="2 3">
    <name type="scientific">Nocardia tengchongensis</name>
    <dbReference type="NCBI Taxonomy" id="2055889"/>
    <lineage>
        <taxon>Bacteria</taxon>
        <taxon>Bacillati</taxon>
        <taxon>Actinomycetota</taxon>
        <taxon>Actinomycetes</taxon>
        <taxon>Mycobacteriales</taxon>
        <taxon>Nocardiaceae</taxon>
        <taxon>Nocardia</taxon>
    </lineage>
</organism>
<evidence type="ECO:0000313" key="2">
    <source>
        <dbReference type="EMBL" id="QVI25243.1"/>
    </source>
</evidence>
<dbReference type="CDD" id="cd00118">
    <property type="entry name" value="LysM"/>
    <property type="match status" value="1"/>
</dbReference>
<accession>A0ABX8CZH3</accession>
<protein>
    <submittedName>
        <fullName evidence="2">LysM peptidoglycan-binding domain-containing protein</fullName>
    </submittedName>
</protein>
<gene>
    <name evidence="2" type="ORF">KHQ06_31340</name>
</gene>
<feature type="domain" description="LysM" evidence="1">
    <location>
        <begin position="111"/>
        <end position="160"/>
    </location>
</feature>